<organism evidence="1 2">
    <name type="scientific">Glarea lozoyensis (strain ATCC 20868 / MF5171)</name>
    <dbReference type="NCBI Taxonomy" id="1116229"/>
    <lineage>
        <taxon>Eukaryota</taxon>
        <taxon>Fungi</taxon>
        <taxon>Dikarya</taxon>
        <taxon>Ascomycota</taxon>
        <taxon>Pezizomycotina</taxon>
        <taxon>Leotiomycetes</taxon>
        <taxon>Helotiales</taxon>
        <taxon>Helotiaceae</taxon>
        <taxon>Glarea</taxon>
    </lineage>
</organism>
<dbReference type="EMBL" id="KE145355">
    <property type="protein sequence ID" value="EPE34993.1"/>
    <property type="molecule type" value="Genomic_DNA"/>
</dbReference>
<proteinExistence type="predicted"/>
<dbReference type="AlphaFoldDB" id="S3E9K3"/>
<dbReference type="HOGENOM" id="CLU_1704390_0_0_1"/>
<dbReference type="KEGG" id="glz:GLAREA_10688"/>
<gene>
    <name evidence="1" type="ORF">GLAREA_10688</name>
</gene>
<dbReference type="GeneID" id="19469734"/>
<evidence type="ECO:0000313" key="1">
    <source>
        <dbReference type="EMBL" id="EPE34993.1"/>
    </source>
</evidence>
<sequence>MAIDSQVLWSVVLMEGTWMVELQQAGTFLSAERTPSPEKVEAPVDSDGTCEERDPVLSIVSKSSCRDGSLPTGTILLNSFEMSKFRPTVLHAGSSRKDRGRVAPVERSLTWIAVDSEAAESLIGKWLAWSRGEAPCDAREKEVEGQGNHLGCFA</sequence>
<dbReference type="Proteomes" id="UP000016922">
    <property type="component" value="Unassembled WGS sequence"/>
</dbReference>
<name>S3E9K3_GLAL2</name>
<protein>
    <submittedName>
        <fullName evidence="1">Uncharacterized protein</fullName>
    </submittedName>
</protein>
<keyword evidence="2" id="KW-1185">Reference proteome</keyword>
<accession>S3E9K3</accession>
<dbReference type="RefSeq" id="XP_008077980.1">
    <property type="nucleotide sequence ID" value="XM_008079789.1"/>
</dbReference>
<reference evidence="1 2" key="1">
    <citation type="journal article" date="2013" name="BMC Genomics">
        <title>Genomics-driven discovery of the pneumocandin biosynthetic gene cluster in the fungus Glarea lozoyensis.</title>
        <authorList>
            <person name="Chen L."/>
            <person name="Yue Q."/>
            <person name="Zhang X."/>
            <person name="Xiang M."/>
            <person name="Wang C."/>
            <person name="Li S."/>
            <person name="Che Y."/>
            <person name="Ortiz-Lopez F.J."/>
            <person name="Bills G.F."/>
            <person name="Liu X."/>
            <person name="An Z."/>
        </authorList>
    </citation>
    <scope>NUCLEOTIDE SEQUENCE [LARGE SCALE GENOMIC DNA]</scope>
    <source>
        <strain evidence="2">ATCC 20868 / MF5171</strain>
    </source>
</reference>
<evidence type="ECO:0000313" key="2">
    <source>
        <dbReference type="Proteomes" id="UP000016922"/>
    </source>
</evidence>